<organism evidence="5 6">
    <name type="scientific">Luteimonas aestuarii</name>
    <dbReference type="NCBI Taxonomy" id="453837"/>
    <lineage>
        <taxon>Bacteria</taxon>
        <taxon>Pseudomonadati</taxon>
        <taxon>Pseudomonadota</taxon>
        <taxon>Gammaproteobacteria</taxon>
        <taxon>Lysobacterales</taxon>
        <taxon>Lysobacteraceae</taxon>
        <taxon>Luteimonas</taxon>
    </lineage>
</organism>
<proteinExistence type="predicted"/>
<dbReference type="Pfam" id="PF12796">
    <property type="entry name" value="Ank_2"/>
    <property type="match status" value="1"/>
</dbReference>
<keyword evidence="2 3" id="KW-0040">ANK repeat</keyword>
<keyword evidence="1" id="KW-0677">Repeat</keyword>
<reference evidence="5 6" key="1">
    <citation type="submission" date="2019-03" db="EMBL/GenBank/DDBJ databases">
        <title>Luteimonas zhaokaii sp.nov., isolated from the rectal contents of Plateau pika in Yushu, Qinghai Province, China.</title>
        <authorList>
            <person name="Zhang G."/>
        </authorList>
    </citation>
    <scope>NUCLEOTIDE SEQUENCE [LARGE SCALE GENOMIC DNA]</scope>
    <source>
        <strain evidence="5 6">B9</strain>
    </source>
</reference>
<evidence type="ECO:0000313" key="6">
    <source>
        <dbReference type="Proteomes" id="UP000294796"/>
    </source>
</evidence>
<dbReference type="AlphaFoldDB" id="A0A4R5U497"/>
<evidence type="ECO:0000256" key="3">
    <source>
        <dbReference type="PROSITE-ProRule" id="PRU00023"/>
    </source>
</evidence>
<evidence type="ECO:0000256" key="2">
    <source>
        <dbReference type="ARBA" id="ARBA00023043"/>
    </source>
</evidence>
<dbReference type="SUPFAM" id="SSF48403">
    <property type="entry name" value="Ankyrin repeat"/>
    <property type="match status" value="1"/>
</dbReference>
<dbReference type="PANTHER" id="PTHR24171">
    <property type="entry name" value="ANKYRIN REPEAT DOMAIN-CONTAINING PROTEIN 39-RELATED"/>
    <property type="match status" value="1"/>
</dbReference>
<feature type="repeat" description="ANK" evidence="3">
    <location>
        <begin position="225"/>
        <end position="251"/>
    </location>
</feature>
<gene>
    <name evidence="5" type="ORF">E2F46_01230</name>
</gene>
<feature type="repeat" description="ANK" evidence="3">
    <location>
        <begin position="192"/>
        <end position="224"/>
    </location>
</feature>
<dbReference type="InterPro" id="IPR002110">
    <property type="entry name" value="Ankyrin_rpt"/>
</dbReference>
<evidence type="ECO:0000256" key="4">
    <source>
        <dbReference type="SAM" id="MobiDB-lite"/>
    </source>
</evidence>
<dbReference type="OrthoDB" id="6020170at2"/>
<protein>
    <submittedName>
        <fullName evidence="5">Ankyrin repeat domain-containing protein</fullName>
    </submittedName>
</protein>
<dbReference type="EMBL" id="SMTF01000001">
    <property type="protein sequence ID" value="TDK28538.1"/>
    <property type="molecule type" value="Genomic_DNA"/>
</dbReference>
<dbReference type="InterPro" id="IPR036770">
    <property type="entry name" value="Ankyrin_rpt-contain_sf"/>
</dbReference>
<evidence type="ECO:0000313" key="5">
    <source>
        <dbReference type="EMBL" id="TDK28538.1"/>
    </source>
</evidence>
<dbReference type="PROSITE" id="PS50088">
    <property type="entry name" value="ANK_REPEAT"/>
    <property type="match status" value="2"/>
</dbReference>
<name>A0A4R5U497_9GAMM</name>
<dbReference type="Proteomes" id="UP000294796">
    <property type="component" value="Unassembled WGS sequence"/>
</dbReference>
<feature type="region of interest" description="Disordered" evidence="4">
    <location>
        <begin position="250"/>
        <end position="278"/>
    </location>
</feature>
<accession>A0A4R5U497</accession>
<dbReference type="SMART" id="SM00248">
    <property type="entry name" value="ANK"/>
    <property type="match status" value="2"/>
</dbReference>
<comment type="caution">
    <text evidence="5">The sequence shown here is derived from an EMBL/GenBank/DDBJ whole genome shotgun (WGS) entry which is preliminary data.</text>
</comment>
<dbReference type="PROSITE" id="PS50297">
    <property type="entry name" value="ANK_REP_REGION"/>
    <property type="match status" value="2"/>
</dbReference>
<dbReference type="PANTHER" id="PTHR24171:SF9">
    <property type="entry name" value="ANKYRIN REPEAT DOMAIN-CONTAINING PROTEIN 39"/>
    <property type="match status" value="1"/>
</dbReference>
<sequence length="278" mass="30602">MGMDPRESLQHQLRPLGLHRTEVLVDTLLREFGNEPQHASVILARSHALSLAPVEGRRGDLVWQVCHGDDDREAQVDLRWGLHRLAFDAPDNASTQDMIRAFERRLGDKNEPMAFSAIADHVSRLTPAQHTGLFHDLSMAAEEARAAHTDAQRLQEHGPWQAWLTGASRAGHEAALLACIGMGASVRMPDVSGNTPLHHASRFGHAQLITPLVDAGADVSALNGQGWAPLHLAALHKHARVCLQLMAHGANPEQPGWRGRTPTRMHQRQLHHEQAQAL</sequence>
<dbReference type="Gene3D" id="1.25.40.20">
    <property type="entry name" value="Ankyrin repeat-containing domain"/>
    <property type="match status" value="2"/>
</dbReference>
<keyword evidence="6" id="KW-1185">Reference proteome</keyword>
<evidence type="ECO:0000256" key="1">
    <source>
        <dbReference type="ARBA" id="ARBA00022737"/>
    </source>
</evidence>